<dbReference type="InterPro" id="IPR058787">
    <property type="entry name" value="ApnL_M"/>
</dbReference>
<evidence type="ECO:0000313" key="4">
    <source>
        <dbReference type="Proteomes" id="UP001198571"/>
    </source>
</evidence>
<evidence type="ECO:0000259" key="1">
    <source>
        <dbReference type="Pfam" id="PF25837"/>
    </source>
</evidence>
<feature type="domain" description="D-apionate lactonase N-terminal" evidence="1">
    <location>
        <begin position="6"/>
        <end position="229"/>
    </location>
</feature>
<sequence>MSEALALYGTSSPVPEARLIRHGALSLVLQDGALRHIRLGEVEMIRQIAFLARDRDWGTLVPQVSEARQTGTDDQLELQYQLSFSNGDARLATQISLVLAPNRLQIHASGRVEGRFETNRAGFTLLHPIEGVAGAPARLTRSDGSVTAGAFPWRIAPWQPFMDIAALEHEANGLRLHCAFAGDVFEMEDQRQWGDASFKTYNRPLALPWPYHLEPGEALEQSITLSWEAAPARPAQAMRPPLPPGLRLPELALVVTAEEARHPLALPALERVRPQRLLCHLDATSGPEIAAQALAFADLQRHAPGAACDLELICRFDRRQSPDAELAAHAAAIRASGLIPASVFVCAAADRQSTPPGSAWPDCPPAAEIQRATARHFGDLPRGGGMASFFPELNRKPEVAADPDFAFITHGLCPIIHAADDLSLFETLEALPHIAASARAIAGQRGYRIGPSSIAMRQNPYGSRVMPNPGPGRVPMAGDDPRHRAAAGAAYAFGLITALLPFGISCWTPAALLGPRGVMQQEGDDWPLTRLLAELARLAGREVTRAEILNGMAWLEFGPVRLRANLRPQPQEGLAAFAWERLG</sequence>
<gene>
    <name evidence="3" type="ORF">H0485_12340</name>
</gene>
<dbReference type="RefSeq" id="WP_226935980.1">
    <property type="nucleotide sequence ID" value="NZ_JACDXX010000010.1"/>
</dbReference>
<dbReference type="Pfam" id="PF25837">
    <property type="entry name" value="Apionate_lact_N"/>
    <property type="match status" value="1"/>
</dbReference>
<dbReference type="Proteomes" id="UP001198571">
    <property type="component" value="Unassembled WGS sequence"/>
</dbReference>
<dbReference type="InterPro" id="IPR058788">
    <property type="entry name" value="ApnL_N"/>
</dbReference>
<reference evidence="3 4" key="1">
    <citation type="submission" date="2020-07" db="EMBL/GenBank/DDBJ databases">
        <title>Pseudogemmobacter sp. nov., isolated from poultry manure in Taiwan.</title>
        <authorList>
            <person name="Lin S.-Y."/>
            <person name="Tang Y.-S."/>
            <person name="Young C.-C."/>
        </authorList>
    </citation>
    <scope>NUCLEOTIDE SEQUENCE [LARGE SCALE GENOMIC DNA]</scope>
    <source>
        <strain evidence="3 4">CC-YST710</strain>
    </source>
</reference>
<evidence type="ECO:0000259" key="2">
    <source>
        <dbReference type="Pfam" id="PF25838"/>
    </source>
</evidence>
<keyword evidence="4" id="KW-1185">Reference proteome</keyword>
<accession>A0ABS8CN22</accession>
<feature type="domain" description="D-apionate lactonase TIM barrel" evidence="2">
    <location>
        <begin position="252"/>
        <end position="540"/>
    </location>
</feature>
<evidence type="ECO:0000313" key="3">
    <source>
        <dbReference type="EMBL" id="MCB5410783.1"/>
    </source>
</evidence>
<dbReference type="Pfam" id="PF25838">
    <property type="entry name" value="Apionate_lact_M"/>
    <property type="match status" value="1"/>
</dbReference>
<dbReference type="EMBL" id="JACDXX010000010">
    <property type="protein sequence ID" value="MCB5410783.1"/>
    <property type="molecule type" value="Genomic_DNA"/>
</dbReference>
<organism evidence="3 4">
    <name type="scientific">Pseudogemmobacter faecipullorum</name>
    <dbReference type="NCBI Taxonomy" id="2755041"/>
    <lineage>
        <taxon>Bacteria</taxon>
        <taxon>Pseudomonadati</taxon>
        <taxon>Pseudomonadota</taxon>
        <taxon>Alphaproteobacteria</taxon>
        <taxon>Rhodobacterales</taxon>
        <taxon>Paracoccaceae</taxon>
        <taxon>Pseudogemmobacter</taxon>
    </lineage>
</organism>
<name>A0ABS8CN22_9RHOB</name>
<comment type="caution">
    <text evidence="3">The sequence shown here is derived from an EMBL/GenBank/DDBJ whole genome shotgun (WGS) entry which is preliminary data.</text>
</comment>
<proteinExistence type="predicted"/>
<protein>
    <submittedName>
        <fullName evidence="3">Uncharacterized protein</fullName>
    </submittedName>
</protein>